<evidence type="ECO:0000259" key="1">
    <source>
        <dbReference type="Pfam" id="PF00155"/>
    </source>
</evidence>
<evidence type="ECO:0000313" key="3">
    <source>
        <dbReference type="Proteomes" id="UP000187486"/>
    </source>
</evidence>
<dbReference type="InterPro" id="IPR015421">
    <property type="entry name" value="PyrdxlP-dep_Trfase_major"/>
</dbReference>
<evidence type="ECO:0000313" key="2">
    <source>
        <dbReference type="EMBL" id="OLZ46570.1"/>
    </source>
</evidence>
<gene>
    <name evidence="2" type="ORF">BS329_30580</name>
</gene>
<feature type="domain" description="Aminotransferase class I/classII large" evidence="1">
    <location>
        <begin position="33"/>
        <end position="240"/>
    </location>
</feature>
<dbReference type="Pfam" id="PF00155">
    <property type="entry name" value="Aminotran_1_2"/>
    <property type="match status" value="1"/>
</dbReference>
<dbReference type="STRING" id="76021.BS329_30580"/>
<dbReference type="GO" id="GO:0030170">
    <property type="term" value="F:pyridoxal phosphate binding"/>
    <property type="evidence" value="ECO:0007669"/>
    <property type="project" value="InterPro"/>
</dbReference>
<reference evidence="2 3" key="1">
    <citation type="submission" date="2016-01" db="EMBL/GenBank/DDBJ databases">
        <title>Amycolatopsis coloradensis genome sequencing and assembly.</title>
        <authorList>
            <person name="Mayilraj S."/>
        </authorList>
    </citation>
    <scope>NUCLEOTIDE SEQUENCE [LARGE SCALE GENOMIC DNA]</scope>
    <source>
        <strain evidence="2 3">DSM 44225</strain>
    </source>
</reference>
<dbReference type="Proteomes" id="UP000187486">
    <property type="component" value="Unassembled WGS sequence"/>
</dbReference>
<dbReference type="EMBL" id="MQUQ01000017">
    <property type="protein sequence ID" value="OLZ46570.1"/>
    <property type="molecule type" value="Genomic_DNA"/>
</dbReference>
<dbReference type="AlphaFoldDB" id="A0A1R0KKD6"/>
<dbReference type="InterPro" id="IPR015424">
    <property type="entry name" value="PyrdxlP-dep_Trfase"/>
</dbReference>
<proteinExistence type="predicted"/>
<name>A0A1R0KKD6_9PSEU</name>
<protein>
    <recommendedName>
        <fullName evidence="1">Aminotransferase class I/classII large domain-containing protein</fullName>
    </recommendedName>
</protein>
<dbReference type="InterPro" id="IPR004839">
    <property type="entry name" value="Aminotransferase_I/II_large"/>
</dbReference>
<sequence length="341" mass="37544">MRKDPERTFVSDWNGDHPFTQIFLGEFAQVSISSLGRLGAYSHMDEDPDLAAAIADLHVHRYGEHSVTAHRCVPGAGATSFLTTLLMYQFLDGVRELAYLPPVYYNAGWWIRKLGFTVRRVASDVDFAEDVRLSLPSGRCLLWLTDPVWFAGVPVRRETVNAIAAWQHRTGSTVIVDGTFQYMGWDGASTEATEQLDPDLTYRLVCPTKTLALHGFRFAYTLVPEQHASAFSELHGRLHGAAGLADRRFAHRAIAALSTDDGALPLMNFAHTRYLRLCASDAVPNAIEPFSGYFLFGRPAVPANRFAGMDIACFGGTGHPGFVRINLLNSAAVECLIGHEG</sequence>
<comment type="caution">
    <text evidence="2">The sequence shown here is derived from an EMBL/GenBank/DDBJ whole genome shotgun (WGS) entry which is preliminary data.</text>
</comment>
<organism evidence="2 3">
    <name type="scientific">Amycolatopsis coloradensis</name>
    <dbReference type="NCBI Taxonomy" id="76021"/>
    <lineage>
        <taxon>Bacteria</taxon>
        <taxon>Bacillati</taxon>
        <taxon>Actinomycetota</taxon>
        <taxon>Actinomycetes</taxon>
        <taxon>Pseudonocardiales</taxon>
        <taxon>Pseudonocardiaceae</taxon>
        <taxon>Amycolatopsis</taxon>
    </lineage>
</organism>
<accession>A0A1R0KKD6</accession>
<keyword evidence="3" id="KW-1185">Reference proteome</keyword>
<dbReference type="SUPFAM" id="SSF53383">
    <property type="entry name" value="PLP-dependent transferases"/>
    <property type="match status" value="1"/>
</dbReference>
<dbReference type="Gene3D" id="3.40.640.10">
    <property type="entry name" value="Type I PLP-dependent aspartate aminotransferase-like (Major domain)"/>
    <property type="match status" value="1"/>
</dbReference>